<evidence type="ECO:0000259" key="2">
    <source>
        <dbReference type="Pfam" id="PF03795"/>
    </source>
</evidence>
<gene>
    <name evidence="3" type="ORF">LRX75_04950</name>
</gene>
<dbReference type="InterPro" id="IPR005545">
    <property type="entry name" value="YCII"/>
</dbReference>
<evidence type="ECO:0000313" key="3">
    <source>
        <dbReference type="EMBL" id="MCD7108391.1"/>
    </source>
</evidence>
<proteinExistence type="inferred from homology"/>
<evidence type="ECO:0000256" key="1">
    <source>
        <dbReference type="ARBA" id="ARBA00007689"/>
    </source>
</evidence>
<comment type="similarity">
    <text evidence="1">Belongs to the YciI family.</text>
</comment>
<dbReference type="Proteomes" id="UP001139089">
    <property type="component" value="Unassembled WGS sequence"/>
</dbReference>
<dbReference type="AlphaFoldDB" id="A0A9X1NQY4"/>
<dbReference type="InterPro" id="IPR051807">
    <property type="entry name" value="Sec-metab_biosynth-assoc"/>
</dbReference>
<evidence type="ECO:0000313" key="4">
    <source>
        <dbReference type="Proteomes" id="UP001139089"/>
    </source>
</evidence>
<dbReference type="EMBL" id="JAJOZR010000002">
    <property type="protein sequence ID" value="MCD7108391.1"/>
    <property type="molecule type" value="Genomic_DNA"/>
</dbReference>
<feature type="domain" description="YCII-related" evidence="2">
    <location>
        <begin position="1"/>
        <end position="89"/>
    </location>
</feature>
<protein>
    <submittedName>
        <fullName evidence="3">YciI family protein</fullName>
    </submittedName>
</protein>
<dbReference type="Pfam" id="PF03795">
    <property type="entry name" value="YCII"/>
    <property type="match status" value="1"/>
</dbReference>
<dbReference type="SUPFAM" id="SSF54909">
    <property type="entry name" value="Dimeric alpha+beta barrel"/>
    <property type="match status" value="1"/>
</dbReference>
<reference evidence="3" key="1">
    <citation type="submission" date="2021-12" db="EMBL/GenBank/DDBJ databases">
        <authorList>
            <person name="Li Y."/>
        </authorList>
    </citation>
    <scope>NUCLEOTIDE SEQUENCE</scope>
    <source>
        <strain evidence="3">DKSPLA3</strain>
    </source>
</reference>
<dbReference type="Gene3D" id="3.30.70.1060">
    <property type="entry name" value="Dimeric alpha+beta barrel"/>
    <property type="match status" value="1"/>
</dbReference>
<dbReference type="InterPro" id="IPR011008">
    <property type="entry name" value="Dimeric_a/b-barrel"/>
</dbReference>
<keyword evidence="4" id="KW-1185">Reference proteome</keyword>
<organism evidence="3 4">
    <name type="scientific">Rhizobium quercicola</name>
    <dbReference type="NCBI Taxonomy" id="2901226"/>
    <lineage>
        <taxon>Bacteria</taxon>
        <taxon>Pseudomonadati</taxon>
        <taxon>Pseudomonadota</taxon>
        <taxon>Alphaproteobacteria</taxon>
        <taxon>Hyphomicrobiales</taxon>
        <taxon>Rhizobiaceae</taxon>
        <taxon>Rhizobium/Agrobacterium group</taxon>
        <taxon>Rhizobium</taxon>
    </lineage>
</organism>
<comment type="caution">
    <text evidence="3">The sequence shown here is derived from an EMBL/GenBank/DDBJ whole genome shotgun (WGS) entry which is preliminary data.</text>
</comment>
<dbReference type="RefSeq" id="WP_231812390.1">
    <property type="nucleotide sequence ID" value="NZ_JAJOZR010000002.1"/>
</dbReference>
<dbReference type="NCBIfam" id="NF009502">
    <property type="entry name" value="PRK12863.1-1"/>
    <property type="match status" value="1"/>
</dbReference>
<name>A0A9X1NQY4_9HYPH</name>
<dbReference type="PANTHER" id="PTHR33606:SF3">
    <property type="entry name" value="PROTEIN YCII"/>
    <property type="match status" value="1"/>
</dbReference>
<sequence length="96" mass="10437">MLFAALCTDKEGALQIRLDTRPTHVAYLDDLNARGILKIAGPFLGEDGKPNGSLVIIEAETKDAATAIFSEDPYAKAGLFASVEVKAWNWVFNKPE</sequence>
<accession>A0A9X1NQY4</accession>
<dbReference type="NCBIfam" id="NF009507">
    <property type="entry name" value="PRK12865.1"/>
    <property type="match status" value="1"/>
</dbReference>
<dbReference type="PANTHER" id="PTHR33606">
    <property type="entry name" value="PROTEIN YCII"/>
    <property type="match status" value="1"/>
</dbReference>